<dbReference type="InterPro" id="IPR006935">
    <property type="entry name" value="Helicase/UvrB_N"/>
</dbReference>
<dbReference type="GO" id="GO:0004519">
    <property type="term" value="F:endonuclease activity"/>
    <property type="evidence" value="ECO:0007669"/>
    <property type="project" value="UniProtKB-KW"/>
</dbReference>
<dbReference type="GO" id="GO:0003677">
    <property type="term" value="F:DNA binding"/>
    <property type="evidence" value="ECO:0007669"/>
    <property type="project" value="InterPro"/>
</dbReference>
<feature type="coiled-coil region" evidence="1">
    <location>
        <begin position="712"/>
        <end position="743"/>
    </location>
</feature>
<dbReference type="PANTHER" id="PTHR47396:SF1">
    <property type="entry name" value="ATP-DEPENDENT HELICASE IRC3-RELATED"/>
    <property type="match status" value="1"/>
</dbReference>
<dbReference type="SMART" id="SM00974">
    <property type="entry name" value="T5orf172"/>
    <property type="match status" value="1"/>
</dbReference>
<dbReference type="GO" id="GO:0005829">
    <property type="term" value="C:cytosol"/>
    <property type="evidence" value="ECO:0007669"/>
    <property type="project" value="TreeGrafter"/>
</dbReference>
<evidence type="ECO:0000256" key="1">
    <source>
        <dbReference type="SAM" id="Coils"/>
    </source>
</evidence>
<comment type="caution">
    <text evidence="4">The sequence shown here is derived from an EMBL/GenBank/DDBJ whole genome shotgun (WGS) entry which is preliminary data.</text>
</comment>
<feature type="domain" description="Helicase ATP-binding" evidence="2">
    <location>
        <begin position="123"/>
        <end position="344"/>
    </location>
</feature>
<dbReference type="GO" id="GO:0016787">
    <property type="term" value="F:hydrolase activity"/>
    <property type="evidence" value="ECO:0007669"/>
    <property type="project" value="InterPro"/>
</dbReference>
<dbReference type="SUPFAM" id="SSF53335">
    <property type="entry name" value="S-adenosyl-L-methionine-dependent methyltransferases"/>
    <property type="match status" value="1"/>
</dbReference>
<accession>A0A6N7VVG7</accession>
<organism evidence="4 5">
    <name type="scientific">Anaerococcus porci</name>
    <dbReference type="NCBI Taxonomy" id="2652269"/>
    <lineage>
        <taxon>Bacteria</taxon>
        <taxon>Bacillati</taxon>
        <taxon>Bacillota</taxon>
        <taxon>Tissierellia</taxon>
        <taxon>Tissierellales</taxon>
        <taxon>Peptoniphilaceae</taxon>
        <taxon>Anaerococcus</taxon>
    </lineage>
</organism>
<dbReference type="SUPFAM" id="SSF52540">
    <property type="entry name" value="P-loop containing nucleoside triphosphate hydrolases"/>
    <property type="match status" value="2"/>
</dbReference>
<dbReference type="InterPro" id="IPR029063">
    <property type="entry name" value="SAM-dependent_MTases_sf"/>
</dbReference>
<proteinExistence type="predicted"/>
<keyword evidence="4" id="KW-0255">Endonuclease</keyword>
<dbReference type="SMART" id="SM00487">
    <property type="entry name" value="DEXDc"/>
    <property type="match status" value="1"/>
</dbReference>
<dbReference type="InterPro" id="IPR018306">
    <property type="entry name" value="Phage_T5_Orf172_DNA-bd"/>
</dbReference>
<gene>
    <name evidence="4" type="ORF">FYJ26_06215</name>
</gene>
<evidence type="ECO:0000313" key="4">
    <source>
        <dbReference type="EMBL" id="MSS78014.1"/>
    </source>
</evidence>
<dbReference type="InterPro" id="IPR027417">
    <property type="entry name" value="P-loop_NTPase"/>
</dbReference>
<dbReference type="Pfam" id="PF13455">
    <property type="entry name" value="MUG113"/>
    <property type="match status" value="1"/>
</dbReference>
<dbReference type="InterPro" id="IPR050742">
    <property type="entry name" value="Helicase_Restrict-Modif_Enz"/>
</dbReference>
<sequence>MQKINISTSVEVVPKCYAYTTPGVEYHQGWTKIGFTERDVDTRIKEQTHTANIKYIKERVKNATYEGSNETFTDKEFHAYLNKLGIKREKGTEWFKIDPKDAKDEFNDFRENRGFKVSKNLPIPYKLRKEQEEAVEKTIAYFASHKEGEFLWNAKPRFGKTLAAYDLCMKMGFKNILIVTNRPAIVNSWYNDFEKFIGLNSGYYFVSHVEGVRDNSNVLDRNQYIKKVSSDENVKGCIEFVSLQDLKGSKYFGGDPNSDKLRELSSAKDSEGKPIGINWDIIIIDEAHEGVDTYKTDVAFDHISRKNTLHLSGTPFKAIANYKFSDDAIYNWTYADEQKAKESWDNTQEEENPYLALPKLHLYTYQMSEIIKDKVKEGIDFEGENKEYAFDLNEFFATNGKGKFVYESDVDKFLDSLTSLYKFPFSTEDLRNELKHTFWILDRVDSAKALASKLSDNPVFREYEIVLAAGDGKLDDEDIFEQSYTKVVNAIKNYDKTITLSVGQLTTGITIPEWTAVLILSNMKSPALYMQSAFRAQNPCLFKENGKNLRKKNSYVFDFDPARSLIIFEEFANDLNKDTSNGGGDLQNRKENIRELLNFFPVYGEDEEGFMVELDSEKVLTVPRKIHANEVVNRGFMSNFLFTNISNIFQAPKEIRDIINKFEPQKEGKRKEDIDINDNTKDDLDLDENNEISIPKHKIIGKANSLFGDKVYKDIRKKINETSEEYKSSNKKKTNDLERLKEDFSKPIVDNLMEITKINYGKDLSKSSSRKLKNKIKYMTDRVVKKEYGNYEVEKNIIESEKKDRKAKAKTSEELTKIDKDYNEKLEVKRKELFKNIEEKFKSEEIFKKSGEEIVETVETDIKEKEKKTIEDGIRDHLRGFSRTIPSFLMAYGDENTNLETFDQIVPDYVFKEVTSISLNEFRFLRDGGDYTDEISGETKHYEGNLFDQIVFNDSVKEFLNKKEKLSNYFEDDTKMDIFDYIPPQKTNQIFTPKKVVIQMVDLLEKENPGCFDGKDKTFIDLYMKSGLYISEIVKRLFRSEKIKEIFPNEEERLNHIFKNQVYGLAPTEIIYRIALNFVLGFSDKIKIESHNLRKLDSLEHIKEGDLEEKLDELFD</sequence>
<protein>
    <submittedName>
        <fullName evidence="4">Restriction endonuclease</fullName>
    </submittedName>
</protein>
<evidence type="ECO:0000313" key="5">
    <source>
        <dbReference type="Proteomes" id="UP000441925"/>
    </source>
</evidence>
<reference evidence="4 5" key="1">
    <citation type="submission" date="2019-08" db="EMBL/GenBank/DDBJ databases">
        <title>In-depth cultivation of the pig gut microbiome towards novel bacterial diversity and tailored functional studies.</title>
        <authorList>
            <person name="Wylensek D."/>
            <person name="Hitch T.C.A."/>
            <person name="Clavel T."/>
        </authorList>
    </citation>
    <scope>NUCLEOTIDE SEQUENCE [LARGE SCALE GENOMIC DNA]</scope>
    <source>
        <strain evidence="4 5">WCA-380-WT-2B</strain>
    </source>
</reference>
<dbReference type="RefSeq" id="WP_154540723.1">
    <property type="nucleotide sequence ID" value="NZ_JAXDSU010000056.1"/>
</dbReference>
<keyword evidence="1" id="KW-0175">Coiled coil</keyword>
<dbReference type="Pfam" id="PF04851">
    <property type="entry name" value="ResIII"/>
    <property type="match status" value="1"/>
</dbReference>
<keyword evidence="4" id="KW-0540">Nuclease</keyword>
<dbReference type="Gene3D" id="3.40.50.300">
    <property type="entry name" value="P-loop containing nucleotide triphosphate hydrolases"/>
    <property type="match status" value="1"/>
</dbReference>
<evidence type="ECO:0000259" key="3">
    <source>
        <dbReference type="SMART" id="SM00974"/>
    </source>
</evidence>
<keyword evidence="4" id="KW-0378">Hydrolase</keyword>
<dbReference type="PANTHER" id="PTHR47396">
    <property type="entry name" value="TYPE I RESTRICTION ENZYME ECOKI R PROTEIN"/>
    <property type="match status" value="1"/>
</dbReference>
<evidence type="ECO:0000259" key="2">
    <source>
        <dbReference type="SMART" id="SM00487"/>
    </source>
</evidence>
<dbReference type="AlphaFoldDB" id="A0A6N7VVG7"/>
<dbReference type="GO" id="GO:0005524">
    <property type="term" value="F:ATP binding"/>
    <property type="evidence" value="ECO:0007669"/>
    <property type="project" value="InterPro"/>
</dbReference>
<dbReference type="EMBL" id="VULQ01000006">
    <property type="protein sequence ID" value="MSS78014.1"/>
    <property type="molecule type" value="Genomic_DNA"/>
</dbReference>
<dbReference type="InterPro" id="IPR014001">
    <property type="entry name" value="Helicase_ATP-bd"/>
</dbReference>
<name>A0A6N7VVG7_9FIRM</name>
<dbReference type="Proteomes" id="UP000441925">
    <property type="component" value="Unassembled WGS sequence"/>
</dbReference>
<feature type="domain" description="Bacteriophage T5 Orf172 DNA-binding" evidence="3">
    <location>
        <begin position="25"/>
        <end position="109"/>
    </location>
</feature>
<keyword evidence="5" id="KW-1185">Reference proteome</keyword>